<dbReference type="Proteomes" id="UP000265566">
    <property type="component" value="Chromosome 4"/>
</dbReference>
<dbReference type="Gramene" id="rna25351">
    <property type="protein sequence ID" value="RHN62746.1"/>
    <property type="gene ID" value="gene25351"/>
</dbReference>
<sequence length="67" mass="7798">MVKIGPYTEEISLAARMQHLEFRENHVKWLEDGNLHSAVFSPVDAQLKETGDYKIKDSTKKYRGKYV</sequence>
<proteinExistence type="predicted"/>
<protein>
    <submittedName>
        <fullName evidence="1">Uncharacterized protein</fullName>
    </submittedName>
</protein>
<evidence type="ECO:0000313" key="1">
    <source>
        <dbReference type="EMBL" id="RHN62746.1"/>
    </source>
</evidence>
<gene>
    <name evidence="1" type="ORF">MtrunA17_Chr4g0050751</name>
</gene>
<dbReference type="AlphaFoldDB" id="A0A396IAV9"/>
<comment type="caution">
    <text evidence="1">The sequence shown here is derived from an EMBL/GenBank/DDBJ whole genome shotgun (WGS) entry which is preliminary data.</text>
</comment>
<reference evidence="1" key="1">
    <citation type="journal article" date="2018" name="Nat. Plants">
        <title>Whole-genome landscape of Medicago truncatula symbiotic genes.</title>
        <authorList>
            <person name="Pecrix Y."/>
            <person name="Gamas P."/>
            <person name="Carrere S."/>
        </authorList>
    </citation>
    <scope>NUCLEOTIDE SEQUENCE</scope>
    <source>
        <tissue evidence="1">Leaves</tissue>
    </source>
</reference>
<organism evidence="1">
    <name type="scientific">Medicago truncatula</name>
    <name type="common">Barrel medic</name>
    <name type="synonym">Medicago tribuloides</name>
    <dbReference type="NCBI Taxonomy" id="3880"/>
    <lineage>
        <taxon>Eukaryota</taxon>
        <taxon>Viridiplantae</taxon>
        <taxon>Streptophyta</taxon>
        <taxon>Embryophyta</taxon>
        <taxon>Tracheophyta</taxon>
        <taxon>Spermatophyta</taxon>
        <taxon>Magnoliopsida</taxon>
        <taxon>eudicotyledons</taxon>
        <taxon>Gunneridae</taxon>
        <taxon>Pentapetalae</taxon>
        <taxon>rosids</taxon>
        <taxon>fabids</taxon>
        <taxon>Fabales</taxon>
        <taxon>Fabaceae</taxon>
        <taxon>Papilionoideae</taxon>
        <taxon>50 kb inversion clade</taxon>
        <taxon>NPAAA clade</taxon>
        <taxon>Hologalegina</taxon>
        <taxon>IRL clade</taxon>
        <taxon>Trifolieae</taxon>
        <taxon>Medicago</taxon>
    </lineage>
</organism>
<accession>A0A396IAV9</accession>
<dbReference type="EMBL" id="PSQE01000004">
    <property type="protein sequence ID" value="RHN62746.1"/>
    <property type="molecule type" value="Genomic_DNA"/>
</dbReference>
<name>A0A396IAV9_MEDTR</name>